<dbReference type="InterPro" id="IPR036291">
    <property type="entry name" value="NAD(P)-bd_dom_sf"/>
</dbReference>
<organism evidence="4 5">
    <name type="scientific">Brevundimonas variabilis</name>
    <dbReference type="NCBI Taxonomy" id="74312"/>
    <lineage>
        <taxon>Bacteria</taxon>
        <taxon>Pseudomonadati</taxon>
        <taxon>Pseudomonadota</taxon>
        <taxon>Alphaproteobacteria</taxon>
        <taxon>Caulobacterales</taxon>
        <taxon>Caulobacteraceae</taxon>
        <taxon>Brevundimonas</taxon>
    </lineage>
</organism>
<dbReference type="Gene3D" id="3.90.25.10">
    <property type="entry name" value="UDP-galactose 4-epimerase, domain 1"/>
    <property type="match status" value="1"/>
</dbReference>
<accession>A0A7W9CGP9</accession>
<sequence>MPLSPAGETATRVLITGASGFVGRRLARRLSVEGAGYEVLSLGGPGHADQGRVVDLTDAAATADVVAELRPDAIVHLAAFSSVGQGAGRPHEVWASNFDATRNLVEAASALEQPPRFVFASTAEVYGRGFNDGPRDEDAALAPASTYARSKVACEYMLTDLAASLDVVILRLFNHTGPGQGEAFVVPTLAAQLARLDPAVAGEVRVGNLEACRDFTDVEDMVDAYAAVLADPDGAAGVRIYNVGSGRTRSIQSVLDVLIRHHGGEVVVTQDPARMRASDVPVNPGVFDRFRGRYGWAPVRDFDATIAAIYDHERGRAQGASQGA</sequence>
<protein>
    <submittedName>
        <fullName evidence="4">Nucleoside-diphosphate-sugar epimerase</fullName>
    </submittedName>
</protein>
<dbReference type="EMBL" id="JACHOR010000001">
    <property type="protein sequence ID" value="MBB5745320.1"/>
    <property type="molecule type" value="Genomic_DNA"/>
</dbReference>
<dbReference type="Gene3D" id="3.40.50.720">
    <property type="entry name" value="NAD(P)-binding Rossmann-like Domain"/>
    <property type="match status" value="1"/>
</dbReference>
<evidence type="ECO:0000259" key="3">
    <source>
        <dbReference type="Pfam" id="PF01370"/>
    </source>
</evidence>
<dbReference type="SUPFAM" id="SSF51735">
    <property type="entry name" value="NAD(P)-binding Rossmann-fold domains"/>
    <property type="match status" value="1"/>
</dbReference>
<gene>
    <name evidence="4" type="ORF">GGR13_000892</name>
</gene>
<comment type="pathway">
    <text evidence="1">Bacterial outer membrane biogenesis; LPS O-antigen biosynthesis.</text>
</comment>
<evidence type="ECO:0000313" key="5">
    <source>
        <dbReference type="Proteomes" id="UP000545037"/>
    </source>
</evidence>
<dbReference type="AlphaFoldDB" id="A0A7W9CGP9"/>
<name>A0A7W9CGP9_9CAUL</name>
<evidence type="ECO:0000313" key="4">
    <source>
        <dbReference type="EMBL" id="MBB5745320.1"/>
    </source>
</evidence>
<evidence type="ECO:0000256" key="2">
    <source>
        <dbReference type="ARBA" id="ARBA00007637"/>
    </source>
</evidence>
<dbReference type="RefSeq" id="WP_183212212.1">
    <property type="nucleotide sequence ID" value="NZ_JACHOR010000001.1"/>
</dbReference>
<comment type="caution">
    <text evidence="4">The sequence shown here is derived from an EMBL/GenBank/DDBJ whole genome shotgun (WGS) entry which is preliminary data.</text>
</comment>
<dbReference type="Proteomes" id="UP000545037">
    <property type="component" value="Unassembled WGS sequence"/>
</dbReference>
<feature type="domain" description="NAD-dependent epimerase/dehydratase" evidence="3">
    <location>
        <begin position="13"/>
        <end position="244"/>
    </location>
</feature>
<comment type="similarity">
    <text evidence="2">Belongs to the NAD(P)-dependent epimerase/dehydratase family.</text>
</comment>
<dbReference type="Pfam" id="PF01370">
    <property type="entry name" value="Epimerase"/>
    <property type="match status" value="1"/>
</dbReference>
<reference evidence="4 5" key="1">
    <citation type="submission" date="2020-08" db="EMBL/GenBank/DDBJ databases">
        <title>Genomic Encyclopedia of Type Strains, Phase IV (KMG-IV): sequencing the most valuable type-strain genomes for metagenomic binning, comparative biology and taxonomic classification.</title>
        <authorList>
            <person name="Goeker M."/>
        </authorList>
    </citation>
    <scope>NUCLEOTIDE SEQUENCE [LARGE SCALE GENOMIC DNA]</scope>
    <source>
        <strain evidence="4 5">DSM 4737</strain>
    </source>
</reference>
<keyword evidence="5" id="KW-1185">Reference proteome</keyword>
<evidence type="ECO:0000256" key="1">
    <source>
        <dbReference type="ARBA" id="ARBA00005125"/>
    </source>
</evidence>
<dbReference type="InterPro" id="IPR001509">
    <property type="entry name" value="Epimerase_deHydtase"/>
</dbReference>
<proteinExistence type="inferred from homology"/>
<dbReference type="PANTHER" id="PTHR43000">
    <property type="entry name" value="DTDP-D-GLUCOSE 4,6-DEHYDRATASE-RELATED"/>
    <property type="match status" value="1"/>
</dbReference>